<dbReference type="InterPro" id="IPR015057">
    <property type="entry name" value="Rv2632c-like"/>
</dbReference>
<evidence type="ECO:0008006" key="3">
    <source>
        <dbReference type="Google" id="ProtNLM"/>
    </source>
</evidence>
<dbReference type="OrthoDB" id="4828144at2"/>
<gene>
    <name evidence="1" type="ORF">KCH_19050</name>
</gene>
<dbReference type="PATRIC" id="fig|1348663.4.peg.1838"/>
<name>A0A066YX20_9ACTN</name>
<sequence>MQNHWIVDLTFEEDESRTTCTAALSGFSAPGAQGTGMARRNPSDEADAAIGEELAAARACHDLAHQLVGRANTGIESHTHNPSHIPL</sequence>
<dbReference type="EMBL" id="JNBY01000073">
    <property type="protein sequence ID" value="KDN86088.1"/>
    <property type="molecule type" value="Genomic_DNA"/>
</dbReference>
<dbReference type="Gene3D" id="3.30.160.240">
    <property type="entry name" value="Rv1738"/>
    <property type="match status" value="1"/>
</dbReference>
<evidence type="ECO:0000313" key="2">
    <source>
        <dbReference type="Proteomes" id="UP000027178"/>
    </source>
</evidence>
<accession>A0A066YX20</accession>
<dbReference type="HOGENOM" id="CLU_161984_0_1_11"/>
<dbReference type="eggNOG" id="ENOG50320CX">
    <property type="taxonomic scope" value="Bacteria"/>
</dbReference>
<dbReference type="InterPro" id="IPR038070">
    <property type="entry name" value="Rv2632c-like_sf"/>
</dbReference>
<dbReference type="Proteomes" id="UP000027178">
    <property type="component" value="Unassembled WGS sequence"/>
</dbReference>
<comment type="caution">
    <text evidence="1">The sequence shown here is derived from an EMBL/GenBank/DDBJ whole genome shotgun (WGS) entry which is preliminary data.</text>
</comment>
<organism evidence="1 2">
    <name type="scientific">Kitasatospora cheerisanensis KCTC 2395</name>
    <dbReference type="NCBI Taxonomy" id="1348663"/>
    <lineage>
        <taxon>Bacteria</taxon>
        <taxon>Bacillati</taxon>
        <taxon>Actinomycetota</taxon>
        <taxon>Actinomycetes</taxon>
        <taxon>Kitasatosporales</taxon>
        <taxon>Streptomycetaceae</taxon>
        <taxon>Kitasatospora</taxon>
    </lineage>
</organism>
<proteinExistence type="predicted"/>
<dbReference type="RefSeq" id="WP_035861095.1">
    <property type="nucleotide sequence ID" value="NZ_KK853997.1"/>
</dbReference>
<keyword evidence="2" id="KW-1185">Reference proteome</keyword>
<protein>
    <recommendedName>
        <fullName evidence="3">DUF1876 domain-containing protein</fullName>
    </recommendedName>
</protein>
<dbReference type="Pfam" id="PF08962">
    <property type="entry name" value="Rv2632c-like"/>
    <property type="match status" value="1"/>
</dbReference>
<reference evidence="1 2" key="1">
    <citation type="submission" date="2014-05" db="EMBL/GenBank/DDBJ databases">
        <title>Draft Genome Sequence of Kitasatospora cheerisanensis KCTC 2395.</title>
        <authorList>
            <person name="Nam D.H."/>
        </authorList>
    </citation>
    <scope>NUCLEOTIDE SEQUENCE [LARGE SCALE GENOMIC DNA]</scope>
    <source>
        <strain evidence="1 2">KCTC 2395</strain>
    </source>
</reference>
<dbReference type="AlphaFoldDB" id="A0A066YX20"/>
<evidence type="ECO:0000313" key="1">
    <source>
        <dbReference type="EMBL" id="KDN86088.1"/>
    </source>
</evidence>
<dbReference type="SUPFAM" id="SSF143212">
    <property type="entry name" value="Rv2632c-like"/>
    <property type="match status" value="1"/>
</dbReference>